<evidence type="ECO:0000256" key="2">
    <source>
        <dbReference type="ARBA" id="ARBA00004245"/>
    </source>
</evidence>
<comment type="function">
    <text evidence="1">Ubiquitin-like modifier involved in autophagosomes formation. May mediate the delivery of the autophagosomes to the vacuole via the microtubule cytoskeleton.</text>
</comment>
<keyword evidence="13" id="KW-1185">Reference proteome</keyword>
<keyword evidence="7" id="KW-0653">Protein transport</keyword>
<dbReference type="InterPro" id="IPR004241">
    <property type="entry name" value="Atg8-like"/>
</dbReference>
<evidence type="ECO:0000313" key="13">
    <source>
        <dbReference type="Proteomes" id="UP000315295"/>
    </source>
</evidence>
<comment type="caution">
    <text evidence="12">The sequence shown here is derived from an EMBL/GenBank/DDBJ whole genome shotgun (WGS) entry which is preliminary data.</text>
</comment>
<evidence type="ECO:0000313" key="12">
    <source>
        <dbReference type="EMBL" id="TQD71248.1"/>
    </source>
</evidence>
<dbReference type="GO" id="GO:0006914">
    <property type="term" value="P:autophagy"/>
    <property type="evidence" value="ECO:0007669"/>
    <property type="project" value="UniProtKB-KW"/>
</dbReference>
<comment type="similarity">
    <text evidence="4 11">Belongs to the ATG8 family.</text>
</comment>
<accession>A0A540KAI6</accession>
<evidence type="ECO:0000256" key="11">
    <source>
        <dbReference type="RuleBase" id="RU004384"/>
    </source>
</evidence>
<reference evidence="12 13" key="1">
    <citation type="journal article" date="2019" name="G3 (Bethesda)">
        <title>Sequencing of a Wild Apple (Malus baccata) Genome Unravels the Differences Between Cultivated and Wild Apple Species Regarding Disease Resistance and Cold Tolerance.</title>
        <authorList>
            <person name="Chen X."/>
        </authorList>
    </citation>
    <scope>NUCLEOTIDE SEQUENCE [LARGE SCALE GENOMIC DNA]</scope>
    <source>
        <strain evidence="13">cv. Shandingzi</strain>
        <tissue evidence="12">Leaves</tissue>
    </source>
</reference>
<keyword evidence="9" id="KW-0963">Cytoplasm</keyword>
<proteinExistence type="inferred from homology"/>
<dbReference type="EMBL" id="VIEB01001587">
    <property type="protein sequence ID" value="TQD71248.1"/>
    <property type="molecule type" value="Genomic_DNA"/>
</dbReference>
<keyword evidence="11" id="KW-0072">Autophagy</keyword>
<keyword evidence="10" id="KW-0449">Lipoprotein</keyword>
<keyword evidence="7" id="KW-0813">Transport</keyword>
<dbReference type="Proteomes" id="UP000315295">
    <property type="component" value="Unassembled WGS sequence"/>
</dbReference>
<name>A0A540KAI6_MALBA</name>
<evidence type="ECO:0000256" key="5">
    <source>
        <dbReference type="ARBA" id="ARBA00022701"/>
    </source>
</evidence>
<keyword evidence="5" id="KW-0493">Microtubule</keyword>
<dbReference type="Gene3D" id="3.10.20.90">
    <property type="entry name" value="Phosphatidylinositol 3-kinase Catalytic Subunit, Chain A, domain 1"/>
    <property type="match status" value="2"/>
</dbReference>
<dbReference type="InterPro" id="IPR029071">
    <property type="entry name" value="Ubiquitin-like_domsf"/>
</dbReference>
<evidence type="ECO:0000256" key="3">
    <source>
        <dbReference type="ARBA" id="ARBA00004370"/>
    </source>
</evidence>
<protein>
    <recommendedName>
        <fullName evidence="11">Autophagy-related protein</fullName>
    </recommendedName>
</protein>
<dbReference type="Pfam" id="PF02991">
    <property type="entry name" value="ATG8"/>
    <property type="match status" value="1"/>
</dbReference>
<evidence type="ECO:0000256" key="8">
    <source>
        <dbReference type="ARBA" id="ARBA00023136"/>
    </source>
</evidence>
<dbReference type="GO" id="GO:0015031">
    <property type="term" value="P:protein transport"/>
    <property type="evidence" value="ECO:0007669"/>
    <property type="project" value="UniProtKB-KW"/>
</dbReference>
<evidence type="ECO:0000256" key="7">
    <source>
        <dbReference type="ARBA" id="ARBA00022927"/>
    </source>
</evidence>
<evidence type="ECO:0000256" key="9">
    <source>
        <dbReference type="ARBA" id="ARBA00023212"/>
    </source>
</evidence>
<dbReference type="PANTHER" id="PTHR10969">
    <property type="entry name" value="MICROTUBULE-ASSOCIATED PROTEINS 1A/1B LIGHT CHAIN 3-RELATED"/>
    <property type="match status" value="1"/>
</dbReference>
<dbReference type="GO" id="GO:0005776">
    <property type="term" value="C:autophagosome"/>
    <property type="evidence" value="ECO:0007669"/>
    <property type="project" value="UniProtKB-ARBA"/>
</dbReference>
<evidence type="ECO:0000256" key="1">
    <source>
        <dbReference type="ARBA" id="ARBA00003307"/>
    </source>
</evidence>
<dbReference type="SUPFAM" id="SSF54236">
    <property type="entry name" value="Ubiquitin-like"/>
    <property type="match status" value="2"/>
</dbReference>
<dbReference type="GO" id="GO:0016020">
    <property type="term" value="C:membrane"/>
    <property type="evidence" value="ECO:0007669"/>
    <property type="project" value="UniProtKB-SubCell"/>
</dbReference>
<evidence type="ECO:0000256" key="4">
    <source>
        <dbReference type="ARBA" id="ARBA00007293"/>
    </source>
</evidence>
<keyword evidence="6" id="KW-0833">Ubl conjugation pathway</keyword>
<evidence type="ECO:0000256" key="10">
    <source>
        <dbReference type="ARBA" id="ARBA00023288"/>
    </source>
</evidence>
<evidence type="ECO:0000256" key="6">
    <source>
        <dbReference type="ARBA" id="ARBA00022786"/>
    </source>
</evidence>
<sequence>MRIDESIDNCIDSRVLSHGQNWGSLSRSHFEPEWPIYVYFKNTVPETGALMSAIDEKNKDDDGFLRVTYSADWKKEGVVFRSASMHVIAEKLGIFNDFTKGTLEVLERRISDAKKMRQWYPSHVPIPSPRDVTLEEFVGYLQTKVASKDPLFVYFKNTEHPNVVDLIPLSNSSNVVTRTLMSAIDEKNRDEDGFLRMTYCGTRERLDALKISGSVV</sequence>
<organism evidence="12 13">
    <name type="scientific">Malus baccata</name>
    <name type="common">Siberian crab apple</name>
    <name type="synonym">Pyrus baccata</name>
    <dbReference type="NCBI Taxonomy" id="106549"/>
    <lineage>
        <taxon>Eukaryota</taxon>
        <taxon>Viridiplantae</taxon>
        <taxon>Streptophyta</taxon>
        <taxon>Embryophyta</taxon>
        <taxon>Tracheophyta</taxon>
        <taxon>Spermatophyta</taxon>
        <taxon>Magnoliopsida</taxon>
        <taxon>eudicotyledons</taxon>
        <taxon>Gunneridae</taxon>
        <taxon>Pentapetalae</taxon>
        <taxon>rosids</taxon>
        <taxon>fabids</taxon>
        <taxon>Rosales</taxon>
        <taxon>Rosaceae</taxon>
        <taxon>Amygdaloideae</taxon>
        <taxon>Maleae</taxon>
        <taxon>Malus</taxon>
    </lineage>
</organism>
<dbReference type="STRING" id="106549.A0A540KAI6"/>
<keyword evidence="9" id="KW-0206">Cytoskeleton</keyword>
<gene>
    <name evidence="12" type="ORF">C1H46_043219</name>
</gene>
<keyword evidence="8" id="KW-0472">Membrane</keyword>
<dbReference type="AlphaFoldDB" id="A0A540KAI6"/>
<comment type="subcellular location">
    <subcellularLocation>
        <location evidence="2">Cytoplasm</location>
        <location evidence="2">Cytoskeleton</location>
    </subcellularLocation>
    <subcellularLocation>
        <location evidence="3">Membrane</location>
    </subcellularLocation>
</comment>
<dbReference type="GO" id="GO:0005874">
    <property type="term" value="C:microtubule"/>
    <property type="evidence" value="ECO:0007669"/>
    <property type="project" value="UniProtKB-KW"/>
</dbReference>